<keyword evidence="2" id="KW-1185">Reference proteome</keyword>
<dbReference type="EMBL" id="AKWZ02000010">
    <property type="protein sequence ID" value="EPG74549.1"/>
    <property type="molecule type" value="Genomic_DNA"/>
</dbReference>
<evidence type="ECO:0000313" key="2">
    <source>
        <dbReference type="Proteomes" id="UP000014540"/>
    </source>
</evidence>
<organism evidence="1 2">
    <name type="scientific">Leptospira fainei serovar Hurstbridge str. BUT 6</name>
    <dbReference type="NCBI Taxonomy" id="1193011"/>
    <lineage>
        <taxon>Bacteria</taxon>
        <taxon>Pseudomonadati</taxon>
        <taxon>Spirochaetota</taxon>
        <taxon>Spirochaetia</taxon>
        <taxon>Leptospirales</taxon>
        <taxon>Leptospiraceae</taxon>
        <taxon>Leptospira</taxon>
    </lineage>
</organism>
<dbReference type="Proteomes" id="UP000014540">
    <property type="component" value="Unassembled WGS sequence"/>
</dbReference>
<protein>
    <submittedName>
        <fullName evidence="1">Uncharacterized protein</fullName>
    </submittedName>
</protein>
<dbReference type="STRING" id="1193011.LEP1GSC058_3694"/>
<name>S3V1T0_9LEPT</name>
<reference evidence="1" key="1">
    <citation type="submission" date="2013-04" db="EMBL/GenBank/DDBJ databases">
        <authorList>
            <person name="Harkins D.M."/>
            <person name="Durkin A.S."/>
            <person name="Selengut J.D."/>
            <person name="Sanka R."/>
            <person name="DePew J."/>
            <person name="Purushe J."/>
            <person name="Ahmed A."/>
            <person name="van der Linden H."/>
            <person name="Goris M.G.A."/>
            <person name="Hartskeerl R.A."/>
            <person name="Vinetz J.M."/>
            <person name="Sutton G.G."/>
            <person name="Nelson W.C."/>
            <person name="Fouts D.E."/>
        </authorList>
    </citation>
    <scope>NUCLEOTIDE SEQUENCE [LARGE SCALE GENOMIC DNA]</scope>
    <source>
        <strain evidence="1">BUT 6</strain>
    </source>
</reference>
<comment type="caution">
    <text evidence="1">The sequence shown here is derived from an EMBL/GenBank/DDBJ whole genome shotgun (WGS) entry which is preliminary data.</text>
</comment>
<proteinExistence type="predicted"/>
<evidence type="ECO:0000313" key="1">
    <source>
        <dbReference type="EMBL" id="EPG74549.1"/>
    </source>
</evidence>
<dbReference type="AlphaFoldDB" id="S3V1T0"/>
<gene>
    <name evidence="1" type="ORF">LEP1GSC058_3694</name>
</gene>
<accession>S3V1T0</accession>
<sequence>MKFFFLTSENGSCWIDSTPNLEDFGTSFLENLPYGWQNFLEMKKTHSKFRNRPMTEKSVFRDIFRGKKRVRTRSNPAGTNRNL</sequence>